<reference evidence="2" key="1">
    <citation type="journal article" date="2023" name="Nat. Plants">
        <title>Single-cell RNA sequencing provides a high-resolution roadmap for understanding the multicellular compartmentation of specialized metabolism.</title>
        <authorList>
            <person name="Sun S."/>
            <person name="Shen X."/>
            <person name="Li Y."/>
            <person name="Li Y."/>
            <person name="Wang S."/>
            <person name="Li R."/>
            <person name="Zhang H."/>
            <person name="Shen G."/>
            <person name="Guo B."/>
            <person name="Wei J."/>
            <person name="Xu J."/>
            <person name="St-Pierre B."/>
            <person name="Chen S."/>
            <person name="Sun C."/>
        </authorList>
    </citation>
    <scope>NUCLEOTIDE SEQUENCE [LARGE SCALE GENOMIC DNA]</scope>
</reference>
<organism evidence="1 2">
    <name type="scientific">Catharanthus roseus</name>
    <name type="common">Madagascar periwinkle</name>
    <name type="synonym">Vinca rosea</name>
    <dbReference type="NCBI Taxonomy" id="4058"/>
    <lineage>
        <taxon>Eukaryota</taxon>
        <taxon>Viridiplantae</taxon>
        <taxon>Streptophyta</taxon>
        <taxon>Embryophyta</taxon>
        <taxon>Tracheophyta</taxon>
        <taxon>Spermatophyta</taxon>
        <taxon>Magnoliopsida</taxon>
        <taxon>eudicotyledons</taxon>
        <taxon>Gunneridae</taxon>
        <taxon>Pentapetalae</taxon>
        <taxon>asterids</taxon>
        <taxon>lamiids</taxon>
        <taxon>Gentianales</taxon>
        <taxon>Apocynaceae</taxon>
        <taxon>Rauvolfioideae</taxon>
        <taxon>Vinceae</taxon>
        <taxon>Catharanthinae</taxon>
        <taxon>Catharanthus</taxon>
    </lineage>
</organism>
<dbReference type="EMBL" id="CM044707">
    <property type="protein sequence ID" value="KAI5654313.1"/>
    <property type="molecule type" value="Genomic_DNA"/>
</dbReference>
<sequence>MTLKNNFFSFPPNPTLISILTFPDQNSLLTLSLVTLSTQHSNEFTAIRIKKASATATTDRSFRHCYYLIGASSFSLFLLQALCKKNVDVSKKQIIPQKLGRGMIYLETHVNKDGTHFNNETKEICRDQPD</sequence>
<evidence type="ECO:0000313" key="1">
    <source>
        <dbReference type="EMBL" id="KAI5654313.1"/>
    </source>
</evidence>
<name>A0ACC0A0B3_CATRO</name>
<protein>
    <submittedName>
        <fullName evidence="1">Uncharacterized protein</fullName>
    </submittedName>
</protein>
<comment type="caution">
    <text evidence="1">The sequence shown here is derived from an EMBL/GenBank/DDBJ whole genome shotgun (WGS) entry which is preliminary data.</text>
</comment>
<proteinExistence type="predicted"/>
<accession>A0ACC0A0B3</accession>
<evidence type="ECO:0000313" key="2">
    <source>
        <dbReference type="Proteomes" id="UP001060085"/>
    </source>
</evidence>
<keyword evidence="2" id="KW-1185">Reference proteome</keyword>
<gene>
    <name evidence="1" type="ORF">M9H77_31500</name>
</gene>
<dbReference type="Proteomes" id="UP001060085">
    <property type="component" value="Linkage Group LG07"/>
</dbReference>